<keyword evidence="3 4" id="KW-0472">Membrane</keyword>
<gene>
    <name evidence="5" type="ORF">MATL_G00032740</name>
</gene>
<dbReference type="GO" id="GO:0005886">
    <property type="term" value="C:plasma membrane"/>
    <property type="evidence" value="ECO:0007669"/>
    <property type="project" value="TreeGrafter"/>
</dbReference>
<dbReference type="AlphaFoldDB" id="A0A9D3TGG8"/>
<reference evidence="5" key="1">
    <citation type="submission" date="2021-01" db="EMBL/GenBank/DDBJ databases">
        <authorList>
            <person name="Zahm M."/>
            <person name="Roques C."/>
            <person name="Cabau C."/>
            <person name="Klopp C."/>
            <person name="Donnadieu C."/>
            <person name="Jouanno E."/>
            <person name="Lampietro C."/>
            <person name="Louis A."/>
            <person name="Herpin A."/>
            <person name="Echchiki A."/>
            <person name="Berthelot C."/>
            <person name="Parey E."/>
            <person name="Roest-Crollius H."/>
            <person name="Braasch I."/>
            <person name="Postlethwait J."/>
            <person name="Bobe J."/>
            <person name="Montfort J."/>
            <person name="Bouchez O."/>
            <person name="Begum T."/>
            <person name="Mejri S."/>
            <person name="Adams A."/>
            <person name="Chen W.-J."/>
            <person name="Guiguen Y."/>
        </authorList>
    </citation>
    <scope>NUCLEOTIDE SEQUENCE</scope>
    <source>
        <strain evidence="5">YG-15Mar2019-1</strain>
        <tissue evidence="5">Brain</tissue>
    </source>
</reference>
<feature type="transmembrane region" description="Helical" evidence="4">
    <location>
        <begin position="157"/>
        <end position="182"/>
    </location>
</feature>
<keyword evidence="6" id="KW-1185">Reference proteome</keyword>
<organism evidence="5 6">
    <name type="scientific">Megalops atlanticus</name>
    <name type="common">Tarpon</name>
    <name type="synonym">Clupea gigantea</name>
    <dbReference type="NCBI Taxonomy" id="7932"/>
    <lineage>
        <taxon>Eukaryota</taxon>
        <taxon>Metazoa</taxon>
        <taxon>Chordata</taxon>
        <taxon>Craniata</taxon>
        <taxon>Vertebrata</taxon>
        <taxon>Euteleostomi</taxon>
        <taxon>Actinopterygii</taxon>
        <taxon>Neopterygii</taxon>
        <taxon>Teleostei</taxon>
        <taxon>Elopiformes</taxon>
        <taxon>Megalopidae</taxon>
        <taxon>Megalops</taxon>
    </lineage>
</organism>
<comment type="subcellular location">
    <subcellularLocation>
        <location evidence="1">Membrane</location>
    </subcellularLocation>
</comment>
<evidence type="ECO:0000313" key="6">
    <source>
        <dbReference type="Proteomes" id="UP001046870"/>
    </source>
</evidence>
<dbReference type="InterPro" id="IPR036179">
    <property type="entry name" value="Ig-like_dom_sf"/>
</dbReference>
<dbReference type="PANTHER" id="PTHR11860">
    <property type="entry name" value="POLYMERIC-IMMUNOGLOBULIN RECEPTOR"/>
    <property type="match status" value="1"/>
</dbReference>
<comment type="caution">
    <text evidence="5">The sequence shown here is derived from an EMBL/GenBank/DDBJ whole genome shotgun (WGS) entry which is preliminary data.</text>
</comment>
<evidence type="ECO:0000256" key="3">
    <source>
        <dbReference type="ARBA" id="ARBA00023136"/>
    </source>
</evidence>
<protein>
    <recommendedName>
        <fullName evidence="7">Immunoglobulin subtype domain-containing protein</fullName>
    </recommendedName>
</protein>
<evidence type="ECO:0000256" key="2">
    <source>
        <dbReference type="ARBA" id="ARBA00022692"/>
    </source>
</evidence>
<proteinExistence type="predicted"/>
<dbReference type="SUPFAM" id="SSF48726">
    <property type="entry name" value="Immunoglobulin"/>
    <property type="match status" value="1"/>
</dbReference>
<accession>A0A9D3TGG8</accession>
<dbReference type="Gene3D" id="2.60.40.10">
    <property type="entry name" value="Immunoglobulins"/>
    <property type="match status" value="1"/>
</dbReference>
<dbReference type="InterPro" id="IPR050671">
    <property type="entry name" value="CD300_family_receptors"/>
</dbReference>
<evidence type="ECO:0008006" key="7">
    <source>
        <dbReference type="Google" id="ProtNLM"/>
    </source>
</evidence>
<dbReference type="Proteomes" id="UP001046870">
    <property type="component" value="Chromosome 2"/>
</dbReference>
<dbReference type="InterPro" id="IPR013783">
    <property type="entry name" value="Ig-like_fold"/>
</dbReference>
<name>A0A9D3TGG8_MEGAT</name>
<keyword evidence="4" id="KW-1133">Transmembrane helix</keyword>
<keyword evidence="2 4" id="KW-0812">Transmembrane</keyword>
<evidence type="ECO:0000313" key="5">
    <source>
        <dbReference type="EMBL" id="KAG7488451.1"/>
    </source>
</evidence>
<evidence type="ECO:0000256" key="1">
    <source>
        <dbReference type="ARBA" id="ARBA00004370"/>
    </source>
</evidence>
<dbReference type="GO" id="GO:0004888">
    <property type="term" value="F:transmembrane signaling receptor activity"/>
    <property type="evidence" value="ECO:0007669"/>
    <property type="project" value="TreeGrafter"/>
</dbReference>
<evidence type="ECO:0000256" key="4">
    <source>
        <dbReference type="SAM" id="Phobius"/>
    </source>
</evidence>
<dbReference type="PANTHER" id="PTHR11860:SF87">
    <property type="entry name" value="CMRF35-LIKE MOLECULE 8"/>
    <property type="match status" value="1"/>
</dbReference>
<dbReference type="OrthoDB" id="8920197at2759"/>
<sequence>MSITDSPTQQVFAVTMRNLQEGDSGYYWCGVEIRGGADDGAYLGLTVTKGSPGLSVLNNTVVGEEGGSVSIQCLYSNSLSEETGEEGHRLVLVHCRRGAVSCSYHCHAKTSNTETHHNITTENKTDFSHSTVEKLQVTLSTPDKENDPNAKSLSAQLPLLVTLGLLLLLAVPVAVVMVTWGLQNKHREMQAKCLDTDQTSTDLTQPSDPESDVMYTTVIPKRRASRHKISVDPEVTYSCIALQHRETLQPSVDPGCEVTYSSIVLQHRDGR</sequence>
<dbReference type="EMBL" id="JAFDVH010000002">
    <property type="protein sequence ID" value="KAG7488451.1"/>
    <property type="molecule type" value="Genomic_DNA"/>
</dbReference>